<comment type="subcellular location">
    <subcellularLocation>
        <location evidence="1">Nucleus</location>
    </subcellularLocation>
</comment>
<feature type="compositionally biased region" description="Polar residues" evidence="7">
    <location>
        <begin position="23"/>
        <end position="35"/>
    </location>
</feature>
<keyword evidence="8" id="KW-0648">Protein biosynthesis</keyword>
<dbReference type="SUPFAM" id="SSF47113">
    <property type="entry name" value="Histone-fold"/>
    <property type="match status" value="1"/>
</dbReference>
<feature type="compositionally biased region" description="Acidic residues" evidence="7">
    <location>
        <begin position="145"/>
        <end position="157"/>
    </location>
</feature>
<feature type="region of interest" description="Disordered" evidence="7">
    <location>
        <begin position="1"/>
        <end position="38"/>
    </location>
</feature>
<dbReference type="GO" id="GO:0051123">
    <property type="term" value="P:RNA polymerase II preinitiation complex assembly"/>
    <property type="evidence" value="ECO:0007669"/>
    <property type="project" value="TreeGrafter"/>
</dbReference>
<dbReference type="PANTHER" id="PTHR11380:SF5">
    <property type="entry name" value="TRANSCRIPTION INITIATION FACTOR TFIID SUBUNIT 13"/>
    <property type="match status" value="1"/>
</dbReference>
<keyword evidence="8" id="KW-0396">Initiation factor</keyword>
<feature type="compositionally biased region" description="Basic and acidic residues" evidence="7">
    <location>
        <begin position="197"/>
        <end position="211"/>
    </location>
</feature>
<feature type="region of interest" description="Disordered" evidence="7">
    <location>
        <begin position="192"/>
        <end position="211"/>
    </location>
</feature>
<dbReference type="GO" id="GO:0046982">
    <property type="term" value="F:protein heterodimerization activity"/>
    <property type="evidence" value="ECO:0007669"/>
    <property type="project" value="InterPro"/>
</dbReference>
<organism evidence="8 9">
    <name type="scientific">Candida viswanathii</name>
    <dbReference type="NCBI Taxonomy" id="5486"/>
    <lineage>
        <taxon>Eukaryota</taxon>
        <taxon>Fungi</taxon>
        <taxon>Dikarya</taxon>
        <taxon>Ascomycota</taxon>
        <taxon>Saccharomycotina</taxon>
        <taxon>Pichiomycetes</taxon>
        <taxon>Debaryomycetaceae</taxon>
        <taxon>Candida/Lodderomyces clade</taxon>
        <taxon>Candida</taxon>
    </lineage>
</organism>
<proteinExistence type="inferred from homology"/>
<evidence type="ECO:0000256" key="7">
    <source>
        <dbReference type="SAM" id="MobiDB-lite"/>
    </source>
</evidence>
<evidence type="ECO:0000313" key="8">
    <source>
        <dbReference type="EMBL" id="RCK65565.1"/>
    </source>
</evidence>
<dbReference type="PANTHER" id="PTHR11380">
    <property type="entry name" value="TRANSCRIPTION INITIATION FACTOR TFIID/SUPT3-RELATED"/>
    <property type="match status" value="1"/>
</dbReference>
<keyword evidence="4" id="KW-0539">Nucleus</keyword>
<evidence type="ECO:0000256" key="4">
    <source>
        <dbReference type="ARBA" id="ARBA00023242"/>
    </source>
</evidence>
<keyword evidence="2" id="KW-0805">Transcription regulation</keyword>
<name>A0A367YI51_9ASCO</name>
<evidence type="ECO:0000256" key="6">
    <source>
        <dbReference type="ARBA" id="ARBA00040136"/>
    </source>
</evidence>
<dbReference type="EMBL" id="QLNQ01000020">
    <property type="protein sequence ID" value="RCK65565.1"/>
    <property type="molecule type" value="Genomic_DNA"/>
</dbReference>
<dbReference type="InterPro" id="IPR009072">
    <property type="entry name" value="Histone-fold"/>
</dbReference>
<sequence length="211" mass="23751">MSANPANKKDTSSHQRRLRRQGTCYTTTNNQSQAQKKAPKVVHQDIENLLYAMGDRPVSTDATVNALEDVLVEYITQVSYSMVNFAKSQNRTRVKLNDLAFTLRNDPAKLARFRYILEQSYRIERAKRMFDDNNDKYDGDSKNEEDADADEDEEDEGQASGGGASDKAQRANGGVVLVLVVVVVKRVNPRQMGLGKTAKEEAEKGDRKRYD</sequence>
<reference evidence="8 9" key="1">
    <citation type="submission" date="2018-06" db="EMBL/GenBank/DDBJ databases">
        <title>Whole genome sequencing of Candida tropicalis (genome annotated by CSBL at Korea University).</title>
        <authorList>
            <person name="Ahn J."/>
        </authorList>
    </citation>
    <scope>NUCLEOTIDE SEQUENCE [LARGE SCALE GENOMIC DNA]</scope>
    <source>
        <strain evidence="8 9">ATCC 20962</strain>
    </source>
</reference>
<dbReference type="GO" id="GO:0003743">
    <property type="term" value="F:translation initiation factor activity"/>
    <property type="evidence" value="ECO:0007669"/>
    <property type="project" value="UniProtKB-KW"/>
</dbReference>
<evidence type="ECO:0000256" key="3">
    <source>
        <dbReference type="ARBA" id="ARBA00023163"/>
    </source>
</evidence>
<keyword evidence="9" id="KW-1185">Reference proteome</keyword>
<dbReference type="Pfam" id="PF02269">
    <property type="entry name" value="TFIID-18kDa"/>
    <property type="match status" value="1"/>
</dbReference>
<comment type="similarity">
    <text evidence="5">Belongs to the TAF13 family.</text>
</comment>
<feature type="region of interest" description="Disordered" evidence="7">
    <location>
        <begin position="131"/>
        <end position="168"/>
    </location>
</feature>
<dbReference type="Proteomes" id="UP000253472">
    <property type="component" value="Unassembled WGS sequence"/>
</dbReference>
<comment type="caution">
    <text evidence="8">The sequence shown here is derived from an EMBL/GenBank/DDBJ whole genome shotgun (WGS) entry which is preliminary data.</text>
</comment>
<evidence type="ECO:0000256" key="5">
    <source>
        <dbReference type="ARBA" id="ARBA00038392"/>
    </source>
</evidence>
<gene>
    <name evidence="8" type="primary">TAF13</name>
    <name evidence="8" type="ORF">Cantr_01273</name>
</gene>
<protein>
    <recommendedName>
        <fullName evidence="6">Transcription initiation factor TFIID subunit 13</fullName>
    </recommendedName>
</protein>
<feature type="compositionally biased region" description="Basic and acidic residues" evidence="7">
    <location>
        <begin position="131"/>
        <end position="144"/>
    </location>
</feature>
<evidence type="ECO:0000256" key="2">
    <source>
        <dbReference type="ARBA" id="ARBA00023015"/>
    </source>
</evidence>
<dbReference type="Gene3D" id="1.10.20.10">
    <property type="entry name" value="Histone, subunit A"/>
    <property type="match status" value="1"/>
</dbReference>
<keyword evidence="3" id="KW-0804">Transcription</keyword>
<dbReference type="InterPro" id="IPR003195">
    <property type="entry name" value="TFIID_TAF13"/>
</dbReference>
<dbReference type="STRING" id="5486.A0A367YI51"/>
<dbReference type="OrthoDB" id="10266074at2759"/>
<evidence type="ECO:0000256" key="1">
    <source>
        <dbReference type="ARBA" id="ARBA00004123"/>
    </source>
</evidence>
<accession>A0A367YI51</accession>
<dbReference type="AlphaFoldDB" id="A0A367YI51"/>
<evidence type="ECO:0000313" key="9">
    <source>
        <dbReference type="Proteomes" id="UP000253472"/>
    </source>
</evidence>
<dbReference type="GO" id="GO:0005669">
    <property type="term" value="C:transcription factor TFIID complex"/>
    <property type="evidence" value="ECO:0007669"/>
    <property type="project" value="TreeGrafter"/>
</dbReference>